<accession>A0A5N6JA09</accession>
<organism evidence="1 2">
    <name type="scientific">Aspergillus minisclerotigenes</name>
    <dbReference type="NCBI Taxonomy" id="656917"/>
    <lineage>
        <taxon>Eukaryota</taxon>
        <taxon>Fungi</taxon>
        <taxon>Dikarya</taxon>
        <taxon>Ascomycota</taxon>
        <taxon>Pezizomycotina</taxon>
        <taxon>Eurotiomycetes</taxon>
        <taxon>Eurotiomycetidae</taxon>
        <taxon>Eurotiales</taxon>
        <taxon>Aspergillaceae</taxon>
        <taxon>Aspergillus</taxon>
        <taxon>Aspergillus subgen. Circumdati</taxon>
    </lineage>
</organism>
<proteinExistence type="predicted"/>
<protein>
    <submittedName>
        <fullName evidence="1">Uncharacterized protein</fullName>
    </submittedName>
</protein>
<reference evidence="1 2" key="1">
    <citation type="submission" date="2019-04" db="EMBL/GenBank/DDBJ databases">
        <title>Fungal friends and foes A comparative genomics study of 23 Aspergillus species from section Flavi.</title>
        <authorList>
            <consortium name="DOE Joint Genome Institute"/>
            <person name="Kjaerbolling I."/>
            <person name="Vesth T.C."/>
            <person name="Frisvad J.C."/>
            <person name="Nybo J.L."/>
            <person name="Theobald S."/>
            <person name="Kildgaard S."/>
            <person name="Petersen T.I."/>
            <person name="Kuo A."/>
            <person name="Sato A."/>
            <person name="Lyhne E.K."/>
            <person name="Kogle M.E."/>
            <person name="Wiebenga A."/>
            <person name="Kun R.S."/>
            <person name="Lubbers R.J."/>
            <person name="Makela M.R."/>
            <person name="Barry K."/>
            <person name="Chovatia M."/>
            <person name="Clum A."/>
            <person name="Daum C."/>
            <person name="Haridas S."/>
            <person name="He G."/>
            <person name="LaButti K."/>
            <person name="Lipzen A."/>
            <person name="Mondo S."/>
            <person name="Pangilinan J."/>
            <person name="Riley R."/>
            <person name="Salamov A."/>
            <person name="Simmons B.A."/>
            <person name="Magnuson J.K."/>
            <person name="Henrissat B."/>
            <person name="Mortensen U.H."/>
            <person name="Larsen T.O."/>
            <person name="De vries R.P."/>
            <person name="Grigoriev I.V."/>
            <person name="Machida M."/>
            <person name="Baker S.E."/>
            <person name="Andersen M.R."/>
        </authorList>
    </citation>
    <scope>NUCLEOTIDE SEQUENCE [LARGE SCALE GENOMIC DNA]</scope>
    <source>
        <strain evidence="1 2">CBS 117635</strain>
    </source>
</reference>
<keyword evidence="2" id="KW-1185">Reference proteome</keyword>
<name>A0A5N6JA09_9EURO</name>
<evidence type="ECO:0000313" key="1">
    <source>
        <dbReference type="EMBL" id="KAB8275656.1"/>
    </source>
</evidence>
<evidence type="ECO:0000313" key="2">
    <source>
        <dbReference type="Proteomes" id="UP000326289"/>
    </source>
</evidence>
<sequence length="294" mass="34619">MPAVQKRKRGSPLLDDILRKRENQISWKRAEKSCRICVYPIPEFLARPWKDRQRVYADIMTLPHPLYLRDMVLWDDRGPIWADDLTLPRGARLLDSRQTGNDVLTREAREYFYSQNLIVADATRMSWFHYRHEDDFDPARWLQRIQVVVWCVPGNTDSTTFMSAYRQAIEDIIEKLASCDRLDYAIIELRGQKAEDISVVESHLVKLEENLRQLDQRMVRGVLLVRECAWDPWDRSIRSQAIHLPWWDAEKITTMGQVEAEWRRQIQMPQPPAGSWETMGKTPAANWTTVQLAD</sequence>
<dbReference type="EMBL" id="ML732780">
    <property type="protein sequence ID" value="KAB8275656.1"/>
    <property type="molecule type" value="Genomic_DNA"/>
</dbReference>
<dbReference type="Proteomes" id="UP000326289">
    <property type="component" value="Unassembled WGS sequence"/>
</dbReference>
<dbReference type="AlphaFoldDB" id="A0A5N6JA09"/>
<gene>
    <name evidence="1" type="ORF">BDV30DRAFT_236293</name>
</gene>